<gene>
    <name evidence="1" type="ORF">A2U01_0007379</name>
</gene>
<dbReference type="EMBL" id="LXQA010010450">
    <property type="protein sequence ID" value="MCH86521.1"/>
    <property type="molecule type" value="Genomic_DNA"/>
</dbReference>
<evidence type="ECO:0000313" key="1">
    <source>
        <dbReference type="EMBL" id="MCH86521.1"/>
    </source>
</evidence>
<accession>A0A392MGS8</accession>
<organism evidence="1 2">
    <name type="scientific">Trifolium medium</name>
    <dbReference type="NCBI Taxonomy" id="97028"/>
    <lineage>
        <taxon>Eukaryota</taxon>
        <taxon>Viridiplantae</taxon>
        <taxon>Streptophyta</taxon>
        <taxon>Embryophyta</taxon>
        <taxon>Tracheophyta</taxon>
        <taxon>Spermatophyta</taxon>
        <taxon>Magnoliopsida</taxon>
        <taxon>eudicotyledons</taxon>
        <taxon>Gunneridae</taxon>
        <taxon>Pentapetalae</taxon>
        <taxon>rosids</taxon>
        <taxon>fabids</taxon>
        <taxon>Fabales</taxon>
        <taxon>Fabaceae</taxon>
        <taxon>Papilionoideae</taxon>
        <taxon>50 kb inversion clade</taxon>
        <taxon>NPAAA clade</taxon>
        <taxon>Hologalegina</taxon>
        <taxon>IRL clade</taxon>
        <taxon>Trifolieae</taxon>
        <taxon>Trifolium</taxon>
    </lineage>
</organism>
<reference evidence="1 2" key="1">
    <citation type="journal article" date="2018" name="Front. Plant Sci.">
        <title>Red Clover (Trifolium pratense) and Zigzag Clover (T. medium) - A Picture of Genomic Similarities and Differences.</title>
        <authorList>
            <person name="Dluhosova J."/>
            <person name="Istvanek J."/>
            <person name="Nedelnik J."/>
            <person name="Repkova J."/>
        </authorList>
    </citation>
    <scope>NUCLEOTIDE SEQUENCE [LARGE SCALE GENOMIC DNA]</scope>
    <source>
        <strain evidence="2">cv. 10/8</strain>
        <tissue evidence="1">Leaf</tissue>
    </source>
</reference>
<name>A0A392MGS8_9FABA</name>
<proteinExistence type="predicted"/>
<dbReference type="AlphaFoldDB" id="A0A392MGS8"/>
<sequence length="87" mass="10054">MKSTIRDLIPTHNWTLGFCANRFFGHGFGFSMEKRREVGFSLKIEGLGFNFVGEVCRIGEKLGFGLRWRRKDGSLILRFACFVFQSK</sequence>
<protein>
    <submittedName>
        <fullName evidence="1">Uncharacterized protein</fullName>
    </submittedName>
</protein>
<comment type="caution">
    <text evidence="1">The sequence shown here is derived from an EMBL/GenBank/DDBJ whole genome shotgun (WGS) entry which is preliminary data.</text>
</comment>
<dbReference type="Proteomes" id="UP000265520">
    <property type="component" value="Unassembled WGS sequence"/>
</dbReference>
<keyword evidence="2" id="KW-1185">Reference proteome</keyword>
<evidence type="ECO:0000313" key="2">
    <source>
        <dbReference type="Proteomes" id="UP000265520"/>
    </source>
</evidence>